<dbReference type="PROSITE" id="PS51464">
    <property type="entry name" value="SIS"/>
    <property type="match status" value="1"/>
</dbReference>
<comment type="caution">
    <text evidence="2">The sequence shown here is derived from an EMBL/GenBank/DDBJ whole genome shotgun (WGS) entry which is preliminary data.</text>
</comment>
<dbReference type="InterPro" id="IPR046348">
    <property type="entry name" value="SIS_dom_sf"/>
</dbReference>
<dbReference type="GO" id="GO:0006047">
    <property type="term" value="P:UDP-N-acetylglucosamine metabolic process"/>
    <property type="evidence" value="ECO:0007669"/>
    <property type="project" value="TreeGrafter"/>
</dbReference>
<dbReference type="Pfam" id="PF01380">
    <property type="entry name" value="SIS"/>
    <property type="match status" value="1"/>
</dbReference>
<dbReference type="AlphaFoldDB" id="A0A0M8MQ47"/>
<keyword evidence="3" id="KW-1185">Reference proteome</keyword>
<dbReference type="KEGG" id="mcw:A8L33_05120"/>
<dbReference type="PANTHER" id="PTHR10937">
    <property type="entry name" value="GLUCOSAMINE--FRUCTOSE-6-PHOSPHATE AMINOTRANSFERASE, ISOMERIZING"/>
    <property type="match status" value="1"/>
</dbReference>
<dbReference type="Proteomes" id="UP000037737">
    <property type="component" value="Unassembled WGS sequence"/>
</dbReference>
<organism evidence="2 3">
    <name type="scientific">Microbacterium aurantiacum</name>
    <dbReference type="NCBI Taxonomy" id="162393"/>
    <lineage>
        <taxon>Bacteria</taxon>
        <taxon>Bacillati</taxon>
        <taxon>Actinomycetota</taxon>
        <taxon>Actinomycetes</taxon>
        <taxon>Micrococcales</taxon>
        <taxon>Microbacteriaceae</taxon>
        <taxon>Microbacterium</taxon>
    </lineage>
</organism>
<dbReference type="PATRIC" id="fig|84292.3.peg.246"/>
<sequence length="337" mass="37429">MLNFSPQEYLSVENGAARLAEPINAAIRRELDGGMRNIAFWGAGGVAFLTLPAVRLLQTKSTFPTIADMGAEVVHTGNVNVGEGTLVVFASVSGTTKEAVAALEFAKAQGARVLTLTGTQGTPLAELADINFHNDCADPTSSENFYLQTLFIALSIMHHRGEFPEYDRVVAELQTLPDALVGVKEQFEERASAFAEDIKDEQHHVITSAGGAWYEAWYYSMCILEEMQWIWTRPIHASDFFHGTLELIESETSVWVIKGEDEARALSDRVERFVPTVSSKLRVFDTKDFALPGISDDVRALISPIVIAAAFERLSTHLERVRDHDLTIRRYYKKGDF</sequence>
<dbReference type="EMBL" id="LAVO01000001">
    <property type="protein sequence ID" value="KOS12054.1"/>
    <property type="molecule type" value="Genomic_DNA"/>
</dbReference>
<dbReference type="GO" id="GO:0097367">
    <property type="term" value="F:carbohydrate derivative binding"/>
    <property type="evidence" value="ECO:0007669"/>
    <property type="project" value="InterPro"/>
</dbReference>
<evidence type="ECO:0000313" key="2">
    <source>
        <dbReference type="EMBL" id="KOS12054.1"/>
    </source>
</evidence>
<dbReference type="GO" id="GO:0006487">
    <property type="term" value="P:protein N-linked glycosylation"/>
    <property type="evidence" value="ECO:0007669"/>
    <property type="project" value="TreeGrafter"/>
</dbReference>
<name>A0A0M8MQ47_9MICO</name>
<accession>A0A0M8MQ47</accession>
<dbReference type="InterPro" id="IPR024713">
    <property type="entry name" value="Fructosamine_deglycase_FrlB"/>
</dbReference>
<dbReference type="PANTHER" id="PTHR10937:SF14">
    <property type="entry name" value="FRUCTOSELYSINE 6-PHOSPHATE DEGLYCASE"/>
    <property type="match status" value="1"/>
</dbReference>
<dbReference type="GO" id="GO:0004360">
    <property type="term" value="F:glutamine-fructose-6-phosphate transaminase (isomerizing) activity"/>
    <property type="evidence" value="ECO:0007669"/>
    <property type="project" value="TreeGrafter"/>
</dbReference>
<gene>
    <name evidence="2" type="ORF">XI38_01165</name>
</gene>
<dbReference type="PIRSF" id="PIRSF009290">
    <property type="entry name" value="FrlB"/>
    <property type="match status" value="1"/>
</dbReference>
<dbReference type="InterPro" id="IPR001347">
    <property type="entry name" value="SIS_dom"/>
</dbReference>
<dbReference type="GO" id="GO:0006002">
    <property type="term" value="P:fructose 6-phosphate metabolic process"/>
    <property type="evidence" value="ECO:0007669"/>
    <property type="project" value="TreeGrafter"/>
</dbReference>
<dbReference type="SUPFAM" id="SSF53697">
    <property type="entry name" value="SIS domain"/>
    <property type="match status" value="1"/>
</dbReference>
<keyword evidence="2" id="KW-0413">Isomerase</keyword>
<dbReference type="CDD" id="cd05710">
    <property type="entry name" value="SIS_1"/>
    <property type="match status" value="1"/>
</dbReference>
<feature type="domain" description="SIS" evidence="1">
    <location>
        <begin position="27"/>
        <end position="162"/>
    </location>
</feature>
<dbReference type="InterPro" id="IPR035488">
    <property type="entry name" value="FrlB_SIS"/>
</dbReference>
<protein>
    <submittedName>
        <fullName evidence="2">Sugar isomerase</fullName>
    </submittedName>
</protein>
<evidence type="ECO:0000259" key="1">
    <source>
        <dbReference type="PROSITE" id="PS51464"/>
    </source>
</evidence>
<proteinExistence type="predicted"/>
<evidence type="ECO:0000313" key="3">
    <source>
        <dbReference type="Proteomes" id="UP000037737"/>
    </source>
</evidence>
<dbReference type="GO" id="GO:0016853">
    <property type="term" value="F:isomerase activity"/>
    <property type="evidence" value="ECO:0007669"/>
    <property type="project" value="UniProtKB-KW"/>
</dbReference>
<reference evidence="2" key="1">
    <citation type="submission" date="2015-04" db="EMBL/GenBank/DDBJ databases">
        <title>Complete genome sequence of Microbacterium chocolatum SIT 101, a bacterium enantioselectively hydrolyzing mesomeric diesters.</title>
        <authorList>
            <person name="Li X."/>
            <person name="Xu Y."/>
        </authorList>
    </citation>
    <scope>NUCLEOTIDE SEQUENCE [LARGE SCALE GENOMIC DNA]</scope>
    <source>
        <strain evidence="2">SIT 101</strain>
    </source>
</reference>
<dbReference type="Gene3D" id="3.40.50.10490">
    <property type="entry name" value="Glucose-6-phosphate isomerase like protein, domain 1"/>
    <property type="match status" value="2"/>
</dbReference>
<dbReference type="OrthoDB" id="9782098at2"/>